<name>A0A1I4AES2_9ACTN</name>
<gene>
    <name evidence="3" type="ORF">SAMN05216275_12831</name>
</gene>
<evidence type="ECO:0000256" key="1">
    <source>
        <dbReference type="SAM" id="MobiDB-lite"/>
    </source>
</evidence>
<reference evidence="4" key="1">
    <citation type="submission" date="2016-10" db="EMBL/GenBank/DDBJ databases">
        <authorList>
            <person name="Varghese N."/>
            <person name="Submissions S."/>
        </authorList>
    </citation>
    <scope>NUCLEOTIDE SEQUENCE [LARGE SCALE GENOMIC DNA]</scope>
    <source>
        <strain evidence="4">CGMCC 4.2126</strain>
    </source>
</reference>
<sequence>MTDPQQPSPADRSDADDVELTALADHLTAHGLVLEMLAGPLPGIYDPTGPGKLLFAFFAAMAETERENIRESTLEGLDTAARKGKHGGRPPVITDDMLHTVLRRRAGGESVEQIQPDLIIPTGKRKGQNPSVASIYRALAEHAKREAYPEAVEQAHADFAALQARPAKSPDPASLSLTERHSDHRELLVTSP</sequence>
<dbReference type="Proteomes" id="UP000199111">
    <property type="component" value="Unassembled WGS sequence"/>
</dbReference>
<dbReference type="GO" id="GO:0003677">
    <property type="term" value="F:DNA binding"/>
    <property type="evidence" value="ECO:0007669"/>
    <property type="project" value="InterPro"/>
</dbReference>
<feature type="region of interest" description="Disordered" evidence="1">
    <location>
        <begin position="164"/>
        <end position="192"/>
    </location>
</feature>
<organism evidence="3 4">
    <name type="scientific">Streptosporangium canum</name>
    <dbReference type="NCBI Taxonomy" id="324952"/>
    <lineage>
        <taxon>Bacteria</taxon>
        <taxon>Bacillati</taxon>
        <taxon>Actinomycetota</taxon>
        <taxon>Actinomycetes</taxon>
        <taxon>Streptosporangiales</taxon>
        <taxon>Streptosporangiaceae</taxon>
        <taxon>Streptosporangium</taxon>
    </lineage>
</organism>
<protein>
    <submittedName>
        <fullName evidence="3">Resolvase, N terminal domain</fullName>
    </submittedName>
</protein>
<dbReference type="GO" id="GO:0000150">
    <property type="term" value="F:DNA strand exchange activity"/>
    <property type="evidence" value="ECO:0007669"/>
    <property type="project" value="InterPro"/>
</dbReference>
<evidence type="ECO:0000313" key="3">
    <source>
        <dbReference type="EMBL" id="SFK54942.1"/>
    </source>
</evidence>
<dbReference type="RefSeq" id="WP_245789800.1">
    <property type="nucleotide sequence ID" value="NZ_FOQY01000028.1"/>
</dbReference>
<dbReference type="GeneID" id="96301828"/>
<accession>A0A1I4AES2</accession>
<feature type="compositionally biased region" description="Basic and acidic residues" evidence="1">
    <location>
        <begin position="178"/>
        <end position="192"/>
    </location>
</feature>
<proteinExistence type="predicted"/>
<dbReference type="EMBL" id="FOQY01000028">
    <property type="protein sequence ID" value="SFK54942.1"/>
    <property type="molecule type" value="Genomic_DNA"/>
</dbReference>
<dbReference type="SUPFAM" id="SSF53041">
    <property type="entry name" value="Resolvase-like"/>
    <property type="match status" value="1"/>
</dbReference>
<keyword evidence="4" id="KW-1185">Reference proteome</keyword>
<dbReference type="InterPro" id="IPR006119">
    <property type="entry name" value="Resolv_N"/>
</dbReference>
<dbReference type="Gene3D" id="3.40.50.1390">
    <property type="entry name" value="Resolvase, N-terminal catalytic domain"/>
    <property type="match status" value="1"/>
</dbReference>
<evidence type="ECO:0000259" key="2">
    <source>
        <dbReference type="Pfam" id="PF00239"/>
    </source>
</evidence>
<dbReference type="InterPro" id="IPR036162">
    <property type="entry name" value="Resolvase-like_N_sf"/>
</dbReference>
<dbReference type="Pfam" id="PF00239">
    <property type="entry name" value="Resolvase"/>
    <property type="match status" value="1"/>
</dbReference>
<evidence type="ECO:0000313" key="4">
    <source>
        <dbReference type="Proteomes" id="UP000199111"/>
    </source>
</evidence>
<feature type="domain" description="Resolvase/invertase-type recombinase catalytic" evidence="2">
    <location>
        <begin position="16"/>
        <end position="86"/>
    </location>
</feature>
<dbReference type="AlphaFoldDB" id="A0A1I4AES2"/>